<dbReference type="RefSeq" id="WP_169670590.1">
    <property type="nucleotide sequence ID" value="NZ_JABBHF010000002.1"/>
</dbReference>
<accession>A0ABX1RWE2</accession>
<keyword evidence="2" id="KW-0677">Repeat</keyword>
<evidence type="ECO:0000256" key="2">
    <source>
        <dbReference type="ARBA" id="ARBA00022737"/>
    </source>
</evidence>
<feature type="domain" description="ASPIC/UnbV" evidence="4">
    <location>
        <begin position="544"/>
        <end position="610"/>
    </location>
</feature>
<dbReference type="PROSITE" id="PS51257">
    <property type="entry name" value="PROKAR_LIPOPROTEIN"/>
    <property type="match status" value="1"/>
</dbReference>
<proteinExistence type="predicted"/>
<dbReference type="Pfam" id="PF07593">
    <property type="entry name" value="UnbV_ASPIC"/>
    <property type="match status" value="1"/>
</dbReference>
<dbReference type="PANTHER" id="PTHR16026">
    <property type="entry name" value="CARTILAGE ACIDIC PROTEIN 1"/>
    <property type="match status" value="1"/>
</dbReference>
<keyword evidence="3" id="KW-0325">Glycoprotein</keyword>
<dbReference type="InterPro" id="IPR027039">
    <property type="entry name" value="Crtac1"/>
</dbReference>
<dbReference type="SMART" id="SM00191">
    <property type="entry name" value="Int_alpha"/>
    <property type="match status" value="3"/>
</dbReference>
<reference evidence="5 6" key="1">
    <citation type="submission" date="2020-04" db="EMBL/GenBank/DDBJ databases">
        <title>A Flavivirga sp. nov.</title>
        <authorList>
            <person name="Sun X."/>
        </authorList>
    </citation>
    <scope>NUCLEOTIDE SEQUENCE [LARGE SCALE GENOMIC DNA]</scope>
    <source>
        <strain evidence="5 6">Y03</strain>
    </source>
</reference>
<dbReference type="Pfam" id="PF13517">
    <property type="entry name" value="FG-GAP_3"/>
    <property type="match status" value="4"/>
</dbReference>
<organism evidence="5 6">
    <name type="scientific">Flavivirga algicola</name>
    <dbReference type="NCBI Taxonomy" id="2729136"/>
    <lineage>
        <taxon>Bacteria</taxon>
        <taxon>Pseudomonadati</taxon>
        <taxon>Bacteroidota</taxon>
        <taxon>Flavobacteriia</taxon>
        <taxon>Flavobacteriales</taxon>
        <taxon>Flavobacteriaceae</taxon>
        <taxon>Flavivirga</taxon>
    </lineage>
</organism>
<dbReference type="Gene3D" id="2.130.10.130">
    <property type="entry name" value="Integrin alpha, N-terminal"/>
    <property type="match status" value="3"/>
</dbReference>
<dbReference type="EMBL" id="JABBHF010000002">
    <property type="protein sequence ID" value="NMH86752.1"/>
    <property type="molecule type" value="Genomic_DNA"/>
</dbReference>
<evidence type="ECO:0000256" key="1">
    <source>
        <dbReference type="ARBA" id="ARBA00022729"/>
    </source>
</evidence>
<dbReference type="Proteomes" id="UP000746690">
    <property type="component" value="Unassembled WGS sequence"/>
</dbReference>
<keyword evidence="6" id="KW-1185">Reference proteome</keyword>
<dbReference type="InterPro" id="IPR013519">
    <property type="entry name" value="Int_alpha_beta-p"/>
</dbReference>
<evidence type="ECO:0000256" key="3">
    <source>
        <dbReference type="ARBA" id="ARBA00023180"/>
    </source>
</evidence>
<keyword evidence="1" id="KW-0732">Signal</keyword>
<dbReference type="PANTHER" id="PTHR16026:SF0">
    <property type="entry name" value="CARTILAGE ACIDIC PROTEIN 1"/>
    <property type="match status" value="1"/>
</dbReference>
<evidence type="ECO:0000259" key="4">
    <source>
        <dbReference type="Pfam" id="PF07593"/>
    </source>
</evidence>
<evidence type="ECO:0000313" key="5">
    <source>
        <dbReference type="EMBL" id="NMH86752.1"/>
    </source>
</evidence>
<comment type="caution">
    <text evidence="5">The sequence shown here is derived from an EMBL/GenBank/DDBJ whole genome shotgun (WGS) entry which is preliminary data.</text>
</comment>
<dbReference type="InterPro" id="IPR028994">
    <property type="entry name" value="Integrin_alpha_N"/>
</dbReference>
<evidence type="ECO:0000313" key="6">
    <source>
        <dbReference type="Proteomes" id="UP000746690"/>
    </source>
</evidence>
<dbReference type="InterPro" id="IPR013517">
    <property type="entry name" value="FG-GAP"/>
</dbReference>
<gene>
    <name evidence="5" type="ORF">HHX25_04500</name>
</gene>
<sequence>MKKNKYICIFMFVVLLGCTKKYRLTGLDSENEAIFTKLSKEETGIDFSNELNEDIKYNGLQYEYYYNGSGLAVADFNNDGLKDLFFVSTLKQHKLFLNQGNLKFVDVTRLSGILYRQRFSGGVTIVDINNDGWMDIYISNSGKYKDKEKRKNKLYINKGATSEYKIPTFSEQANKYGLDISDCSTQATFFDYDKDGDLDMFLLNHYPTNYPATKAISELLTMDGSVSNDRLFRNDNNYFTDVSKQAGIIHNRLEYGLGIAIGDVNNDTWPDIYVSNDYLGKDHLYMNNTDGTFTDRILEATNNISFFAMGNDMSDINNDGWLDIMTVDMMGESNYDIKTSMSGMNPASFHEAVDLGLHHQYMYNTLQINLGYLNKNNTPIFSNIAQLAGVSRTDWSWAPLFFDMDNDGLKDLFVSNGIKRDFRNNDFVNYVNKKQDTIHHKKKFEAKKYISDVLEKMPTRKKENFFFKNRDGLQFSKMNEVWGDQMLTSSNGAVYADLDNDGDLEIVVNNTDDEAFILKNNSKELGLGYSLSVRLKGTPKNRDGIGARVIVTTPKETQTQELYFSRGFMSAMSRDLHFGLGMSSKAAVEILWPDNKHQVLKNVDANQLLTLDYKDATAKSKQEKVKSAKPIFSKVIIEGLDYEHEENNFDDFSRESLLPHKMSNEGPSLAVGDINGDGLDDIHVGGAATMAGVIYVQNNNGTFKQTNTGLMDNESGHEDVASEFIDIDNDNDLDLYVVSGGNEYDDGTLLLEDRLYVNDGKGNFKKALNILPKIAISGSCIKAVDYDNDGDKDLFIGGRQVPGKYPAPTKSYLLQNNSVDGKLLFNEIEGEINSTWQKLGMVTDAEWVDLNNDSFLDLVVTGEWMPIRVFENIKGKDFVEKTAAYGFKNTHGWWYSLAVFDKDNDGDKDILAGNLGLNYKYKASNEAPFEVYASDFDESGSNDIVLSYYDDKKLVPVRGRECSSRQMPFLKEKYPTYDAFGKATVNDIFNEDQLKKSIHLKSNTFATTMFENKGGRFLSKPMENDIQFSSVNDILIDDIDNDGKIDVVMAGNLYGSEVETPRNDAAYGIFLKGKPTGEFKTIKANESGLMINGEVKYLKTITINKRKNIIVAKNNKALEIIAINP</sequence>
<protein>
    <recommendedName>
        <fullName evidence="4">ASPIC/UnbV domain-containing protein</fullName>
    </recommendedName>
</protein>
<dbReference type="SUPFAM" id="SSF69318">
    <property type="entry name" value="Integrin alpha N-terminal domain"/>
    <property type="match status" value="3"/>
</dbReference>
<name>A0ABX1RWE2_9FLAO</name>
<dbReference type="InterPro" id="IPR011519">
    <property type="entry name" value="UnbV_ASPIC"/>
</dbReference>